<comment type="similarity">
    <text evidence="11">Belongs to the glycosyl hydrolase family 6.</text>
</comment>
<evidence type="ECO:0000256" key="3">
    <source>
        <dbReference type="ARBA" id="ARBA00023001"/>
    </source>
</evidence>
<evidence type="ECO:0000256" key="2">
    <source>
        <dbReference type="ARBA" id="ARBA00022801"/>
    </source>
</evidence>
<dbReference type="EMBL" id="VIWY01000004">
    <property type="protein sequence ID" value="TWG13766.1"/>
    <property type="molecule type" value="Genomic_DNA"/>
</dbReference>
<dbReference type="GO" id="GO:0004553">
    <property type="term" value="F:hydrolase activity, hydrolyzing O-glycosyl compounds"/>
    <property type="evidence" value="ECO:0007669"/>
    <property type="project" value="InterPro"/>
</dbReference>
<accession>A0A561VQ75</accession>
<proteinExistence type="inferred from homology"/>
<feature type="binding site" evidence="9">
    <location>
        <position position="238"/>
    </location>
    <ligand>
        <name>substrate</name>
    </ligand>
</feature>
<comment type="caution">
    <text evidence="13">The sequence shown here is derived from an EMBL/GenBank/DDBJ whole genome shotgun (WGS) entry which is preliminary data.</text>
</comment>
<feature type="region of interest" description="Disordered" evidence="12">
    <location>
        <begin position="265"/>
        <end position="296"/>
    </location>
</feature>
<feature type="binding site" evidence="9">
    <location>
        <position position="211"/>
    </location>
    <ligand>
        <name>substrate</name>
    </ligand>
</feature>
<name>A0A561VQ75_ACTTI</name>
<keyword evidence="4" id="KW-1015">Disulfide bond</keyword>
<dbReference type="PROSITE" id="PS00655">
    <property type="entry name" value="GLYCOSYL_HYDROL_F6_1"/>
    <property type="match status" value="1"/>
</dbReference>
<organism evidence="13 14">
    <name type="scientific">Actinoplanes teichomyceticus</name>
    <dbReference type="NCBI Taxonomy" id="1867"/>
    <lineage>
        <taxon>Bacteria</taxon>
        <taxon>Bacillati</taxon>
        <taxon>Actinomycetota</taxon>
        <taxon>Actinomycetes</taxon>
        <taxon>Micromonosporales</taxon>
        <taxon>Micromonosporaceae</taxon>
        <taxon>Actinoplanes</taxon>
    </lineage>
</organism>
<evidence type="ECO:0000256" key="10">
    <source>
        <dbReference type="PROSITE-ProRule" id="PRU10056"/>
    </source>
</evidence>
<feature type="binding site" evidence="9">
    <location>
        <position position="314"/>
    </location>
    <ligand>
        <name>substrate</name>
    </ligand>
</feature>
<dbReference type="PIRSF" id="PIRSF001100">
    <property type="entry name" value="Beta_cellobiohydrolase"/>
    <property type="match status" value="1"/>
</dbReference>
<feature type="binding site" evidence="9">
    <location>
        <position position="90"/>
    </location>
    <ligand>
        <name>substrate</name>
    </ligand>
</feature>
<feature type="active site" description="Proton acceptor" evidence="8">
    <location>
        <position position="316"/>
    </location>
</feature>
<dbReference type="RefSeq" id="WP_122976346.1">
    <property type="nucleotide sequence ID" value="NZ_BOMX01000062.1"/>
</dbReference>
<dbReference type="GO" id="GO:0030245">
    <property type="term" value="P:cellulose catabolic process"/>
    <property type="evidence" value="ECO:0007669"/>
    <property type="project" value="UniProtKB-KW"/>
</dbReference>
<evidence type="ECO:0000256" key="9">
    <source>
        <dbReference type="PIRSR" id="PIRSR001100-2"/>
    </source>
</evidence>
<keyword evidence="2 11" id="KW-0378">Hydrolase</keyword>
<evidence type="ECO:0000256" key="12">
    <source>
        <dbReference type="SAM" id="MobiDB-lite"/>
    </source>
</evidence>
<gene>
    <name evidence="13" type="ORF">FHX34_10454</name>
</gene>
<reference evidence="13 14" key="1">
    <citation type="submission" date="2019-06" db="EMBL/GenBank/DDBJ databases">
        <title>Sequencing the genomes of 1000 actinobacteria strains.</title>
        <authorList>
            <person name="Klenk H.-P."/>
        </authorList>
    </citation>
    <scope>NUCLEOTIDE SEQUENCE [LARGE SCALE GENOMIC DNA]</scope>
    <source>
        <strain evidence="13 14">DSM 43866</strain>
    </source>
</reference>
<keyword evidence="3 11" id="KW-0136">Cellulose degradation</keyword>
<feature type="binding site" evidence="9">
    <location>
        <position position="310"/>
    </location>
    <ligand>
        <name>substrate</name>
    </ligand>
</feature>
<dbReference type="PANTHER" id="PTHR34876">
    <property type="match status" value="1"/>
</dbReference>
<dbReference type="InterPro" id="IPR016288">
    <property type="entry name" value="Beta_cellobiohydrolase"/>
</dbReference>
<protein>
    <recommendedName>
        <fullName evidence="11">Glucanase</fullName>
        <ecNumber evidence="11">3.2.1.-</ecNumber>
    </recommendedName>
</protein>
<dbReference type="InterPro" id="IPR001524">
    <property type="entry name" value="Glyco_hydro_6_CS"/>
</dbReference>
<feature type="binding site" evidence="9">
    <location>
        <position position="282"/>
    </location>
    <ligand>
        <name>substrate</name>
    </ligand>
</feature>
<evidence type="ECO:0000256" key="8">
    <source>
        <dbReference type="PIRSR" id="PIRSR001100-1"/>
    </source>
</evidence>
<dbReference type="EC" id="3.2.1.-" evidence="11"/>
<dbReference type="PRINTS" id="PR00733">
    <property type="entry name" value="GLHYDRLASE6"/>
</dbReference>
<evidence type="ECO:0000313" key="14">
    <source>
        <dbReference type="Proteomes" id="UP000320239"/>
    </source>
</evidence>
<dbReference type="PANTHER" id="PTHR34876:SF4">
    <property type="entry name" value="1,4-BETA-D-GLUCAN CELLOBIOHYDROLASE C-RELATED"/>
    <property type="match status" value="1"/>
</dbReference>
<keyword evidence="1" id="KW-0732">Signal</keyword>
<keyword evidence="5 11" id="KW-0119">Carbohydrate metabolism</keyword>
<evidence type="ECO:0000313" key="13">
    <source>
        <dbReference type="EMBL" id="TWG13766.1"/>
    </source>
</evidence>
<sequence>MGRHVYRPGRLRRGVLLGGVLVLAATAVALRDREAAPAVRVPAATPPEDRPLYVDPTGAAAAQVRAYERAGRTAEAAIVRRIAGQPVATWFTDSRPDTVHRAARLVATADRAGKVPVLVLYNIPYRDCSGHSAGGARDAPSYRRWVASMAAALRGRSALVVLEPDAVAHAVTGCLGRGPAAERFALLAGAIETLAALPGVRVYLDAGNPTWVPADRMAPALLRAGAQRARGFALNVANFETTEDNLTYGARLSRLLGGSPFVIDTSRNGNGPARRGTGDRHWCNPPGRRLGHPPTLRTGHPSVDAYLWVKRPGESDGACRPGAPPAGQWYPAYALALAG</sequence>
<keyword evidence="7 11" id="KW-0624">Polysaccharide degradation</keyword>
<evidence type="ECO:0000256" key="11">
    <source>
        <dbReference type="RuleBase" id="RU361186"/>
    </source>
</evidence>
<dbReference type="AlphaFoldDB" id="A0A561VQ75"/>
<keyword evidence="6 11" id="KW-0326">Glycosidase</keyword>
<evidence type="ECO:0000256" key="1">
    <source>
        <dbReference type="ARBA" id="ARBA00022729"/>
    </source>
</evidence>
<dbReference type="Gene3D" id="3.20.20.40">
    <property type="entry name" value="1, 4-beta cellobiohydrolase"/>
    <property type="match status" value="1"/>
</dbReference>
<dbReference type="Proteomes" id="UP000320239">
    <property type="component" value="Unassembled WGS sequence"/>
</dbReference>
<dbReference type="Pfam" id="PF01341">
    <property type="entry name" value="Glyco_hydro_6"/>
    <property type="match status" value="1"/>
</dbReference>
<dbReference type="OrthoDB" id="309899at2"/>
<evidence type="ECO:0000256" key="6">
    <source>
        <dbReference type="ARBA" id="ARBA00023295"/>
    </source>
</evidence>
<evidence type="ECO:0000256" key="5">
    <source>
        <dbReference type="ARBA" id="ARBA00023277"/>
    </source>
</evidence>
<dbReference type="InterPro" id="IPR036434">
    <property type="entry name" value="Beta_cellobiohydrolase_sf"/>
</dbReference>
<dbReference type="SUPFAM" id="SSF51989">
    <property type="entry name" value="Glycosyl hydrolases family 6, cellulases"/>
    <property type="match status" value="1"/>
</dbReference>
<feature type="active site" description="Proton donor" evidence="8">
    <location>
        <position position="165"/>
    </location>
</feature>
<keyword evidence="14" id="KW-1185">Reference proteome</keyword>
<evidence type="ECO:0000256" key="4">
    <source>
        <dbReference type="ARBA" id="ARBA00023157"/>
    </source>
</evidence>
<evidence type="ECO:0000256" key="7">
    <source>
        <dbReference type="ARBA" id="ARBA00023326"/>
    </source>
</evidence>
<feature type="active site" evidence="10">
    <location>
        <position position="127"/>
    </location>
</feature>